<proteinExistence type="predicted"/>
<accession>A0A177A8W8</accession>
<dbReference type="CDD" id="cd02440">
    <property type="entry name" value="AdoMet_MTases"/>
    <property type="match status" value="1"/>
</dbReference>
<feature type="region of interest" description="Disordered" evidence="1">
    <location>
        <begin position="38"/>
        <end position="65"/>
    </location>
</feature>
<dbReference type="SUPFAM" id="SSF53335">
    <property type="entry name" value="S-adenosyl-L-methionine-dependent methyltransferases"/>
    <property type="match status" value="1"/>
</dbReference>
<dbReference type="EMBL" id="KV441399">
    <property type="protein sequence ID" value="OAF57603.1"/>
    <property type="molecule type" value="Genomic_DNA"/>
</dbReference>
<evidence type="ECO:0008006" key="3">
    <source>
        <dbReference type="Google" id="ProtNLM"/>
    </source>
</evidence>
<dbReference type="AlphaFoldDB" id="A0A177A8W8"/>
<feature type="compositionally biased region" description="Basic and acidic residues" evidence="1">
    <location>
        <begin position="1"/>
        <end position="13"/>
    </location>
</feature>
<evidence type="ECO:0000256" key="1">
    <source>
        <dbReference type="SAM" id="MobiDB-lite"/>
    </source>
</evidence>
<dbReference type="VEuPathDB" id="FungiDB:GMDG_04230"/>
<dbReference type="Pfam" id="PF13489">
    <property type="entry name" value="Methyltransf_23"/>
    <property type="match status" value="1"/>
</dbReference>
<sequence length="397" mass="44729">MERTARMSLREEPPIFPTYLEGGEPSVLGAKTLATTDADSAADVAAEAEAEEDDDSLGGGESSVEVGERSEITVVMTFDGDSSYGTDDADSGLFYETVGSSAFTFPKENGRTYHAYQEGKYLMPNDEKEQDRMDMIYHSLSLMFEDKLFFAPVKNPQRIADMATGTGIWAIDVGDKYEGAEVIGIDLSPIQPNWVPPNVQFRVDDIDKDWMFEHPLDLIHSRLSSGLAVRDWPRYLTECHKALKPGGWVEAQEFSVSMGCEDDSLPPNSMIKKWHEEANRTFTAAGCDLRFEGETLRQQMIDAGFVNCVVQEYRWPMGPWHEDKRLRDSGAFAMMSMLTDMEAISLASMTRYGGWKMDELKVFLGAVKKEWRMRSIKAYWPLYVVYGQKPGERPKGE</sequence>
<dbReference type="PANTHER" id="PTHR43591">
    <property type="entry name" value="METHYLTRANSFERASE"/>
    <property type="match status" value="1"/>
</dbReference>
<name>A0A177A8W8_9PEZI</name>
<dbReference type="eggNOG" id="ENOG502S6PS">
    <property type="taxonomic scope" value="Eukaryota"/>
</dbReference>
<feature type="compositionally biased region" description="Acidic residues" evidence="1">
    <location>
        <begin position="46"/>
        <end position="56"/>
    </location>
</feature>
<protein>
    <recommendedName>
        <fullName evidence="3">Methyltransferase domain-containing protein</fullName>
    </recommendedName>
</protein>
<reference evidence="2" key="1">
    <citation type="submission" date="2016-03" db="EMBL/GenBank/DDBJ databases">
        <title>Updated assembly of Pseudogymnoascus destructans, the fungus causing white-nose syndrome of bats.</title>
        <authorList>
            <person name="Palmer J.M."/>
            <person name="Drees K.P."/>
            <person name="Foster J.T."/>
            <person name="Lindner D.L."/>
        </authorList>
    </citation>
    <scope>NUCLEOTIDE SEQUENCE [LARGE SCALE GENOMIC DNA]</scope>
    <source>
        <strain evidence="2">20631-21</strain>
    </source>
</reference>
<dbReference type="RefSeq" id="XP_024322891.1">
    <property type="nucleotide sequence ID" value="XM_024469348.1"/>
</dbReference>
<gene>
    <name evidence="2" type="ORF">VC83_05734</name>
</gene>
<organism evidence="2">
    <name type="scientific">Pseudogymnoascus destructans</name>
    <dbReference type="NCBI Taxonomy" id="655981"/>
    <lineage>
        <taxon>Eukaryota</taxon>
        <taxon>Fungi</taxon>
        <taxon>Dikarya</taxon>
        <taxon>Ascomycota</taxon>
        <taxon>Pezizomycotina</taxon>
        <taxon>Leotiomycetes</taxon>
        <taxon>Thelebolales</taxon>
        <taxon>Thelebolaceae</taxon>
        <taxon>Pseudogymnoascus</taxon>
    </lineage>
</organism>
<evidence type="ECO:0000313" key="2">
    <source>
        <dbReference type="EMBL" id="OAF57603.1"/>
    </source>
</evidence>
<dbReference type="OrthoDB" id="2013972at2759"/>
<dbReference type="GeneID" id="36288798"/>
<dbReference type="GO" id="GO:0008168">
    <property type="term" value="F:methyltransferase activity"/>
    <property type="evidence" value="ECO:0007669"/>
    <property type="project" value="TreeGrafter"/>
</dbReference>
<dbReference type="Gene3D" id="3.40.50.150">
    <property type="entry name" value="Vaccinia Virus protein VP39"/>
    <property type="match status" value="1"/>
</dbReference>
<feature type="region of interest" description="Disordered" evidence="1">
    <location>
        <begin position="1"/>
        <end position="24"/>
    </location>
</feature>
<dbReference type="Proteomes" id="UP000077154">
    <property type="component" value="Unassembled WGS sequence"/>
</dbReference>
<dbReference type="InterPro" id="IPR029063">
    <property type="entry name" value="SAM-dependent_MTases_sf"/>
</dbReference>
<dbReference type="PANTHER" id="PTHR43591:SF24">
    <property type="entry name" value="2-METHOXY-6-POLYPRENYL-1,4-BENZOQUINOL METHYLASE, MITOCHONDRIAL"/>
    <property type="match status" value="1"/>
</dbReference>